<dbReference type="UniPathway" id="UPA00078"/>
<keyword evidence="6 8" id="KW-0949">S-adenosyl-L-methionine</keyword>
<comment type="caution">
    <text evidence="10">The sequence shown here is derived from an EMBL/GenBank/DDBJ whole genome shotgun (WGS) entry which is preliminary data.</text>
</comment>
<feature type="domain" description="Methyltransferase type 11" evidence="9">
    <location>
        <begin position="56"/>
        <end position="148"/>
    </location>
</feature>
<dbReference type="InterPro" id="IPR013216">
    <property type="entry name" value="Methyltransf_11"/>
</dbReference>
<gene>
    <name evidence="8 10" type="primary">bioC</name>
    <name evidence="10" type="ORF">VEZ01S_08_00190</name>
</gene>
<dbReference type="Pfam" id="PF08241">
    <property type="entry name" value="Methyltransf_11"/>
    <property type="match status" value="1"/>
</dbReference>
<proteinExistence type="inferred from homology"/>
<evidence type="ECO:0000256" key="1">
    <source>
        <dbReference type="ARBA" id="ARBA00000852"/>
    </source>
</evidence>
<keyword evidence="5 8" id="KW-0808">Transferase</keyword>
<name>U3CLB4_9VIBR</name>
<evidence type="ECO:0000256" key="8">
    <source>
        <dbReference type="HAMAP-Rule" id="MF_00835"/>
    </source>
</evidence>
<evidence type="ECO:0000313" key="11">
    <source>
        <dbReference type="Proteomes" id="UP000016562"/>
    </source>
</evidence>
<organism evidence="10 11">
    <name type="scientific">Vibrio ezurae NBRC 102218</name>
    <dbReference type="NCBI Taxonomy" id="1219080"/>
    <lineage>
        <taxon>Bacteria</taxon>
        <taxon>Pseudomonadati</taxon>
        <taxon>Pseudomonadota</taxon>
        <taxon>Gammaproteobacteria</taxon>
        <taxon>Vibrionales</taxon>
        <taxon>Vibrionaceae</taxon>
        <taxon>Vibrio</taxon>
    </lineage>
</organism>
<evidence type="ECO:0000256" key="3">
    <source>
        <dbReference type="ARBA" id="ARBA00012327"/>
    </source>
</evidence>
<dbReference type="Proteomes" id="UP000016562">
    <property type="component" value="Unassembled WGS sequence"/>
</dbReference>
<dbReference type="EC" id="2.1.1.197" evidence="3 8"/>
<dbReference type="eggNOG" id="COG2226">
    <property type="taxonomic scope" value="Bacteria"/>
</dbReference>
<dbReference type="EMBL" id="BATM01000008">
    <property type="protein sequence ID" value="GAD78983.1"/>
    <property type="molecule type" value="Genomic_DNA"/>
</dbReference>
<evidence type="ECO:0000256" key="5">
    <source>
        <dbReference type="ARBA" id="ARBA00022679"/>
    </source>
</evidence>
<dbReference type="InterPro" id="IPR050602">
    <property type="entry name" value="Malonyl-ACP_OMT"/>
</dbReference>
<dbReference type="GO" id="GO:0102130">
    <property type="term" value="F:malonyl-CoA methyltransferase activity"/>
    <property type="evidence" value="ECO:0007669"/>
    <property type="project" value="UniProtKB-EC"/>
</dbReference>
<comment type="function">
    <text evidence="8">Converts the free carboxyl group of a malonyl-thioester to its methyl ester by transfer of a methyl group from S-adenosyl-L-methionine (SAM). It allows to synthesize pimeloyl-ACP via the fatty acid synthetic pathway.</text>
</comment>
<dbReference type="GO" id="GO:0010340">
    <property type="term" value="F:carboxyl-O-methyltransferase activity"/>
    <property type="evidence" value="ECO:0007669"/>
    <property type="project" value="UniProtKB-UniRule"/>
</dbReference>
<reference evidence="10 11" key="1">
    <citation type="submission" date="2013-09" db="EMBL/GenBank/DDBJ databases">
        <title>Whole genome shotgun sequence of Vibrio ezurae NBRC 102218.</title>
        <authorList>
            <person name="Yoshida I."/>
            <person name="Hosoyama A."/>
            <person name="Numata M."/>
            <person name="Hashimoto M."/>
            <person name="Hosoyama Y."/>
            <person name="Tsuchikane K."/>
            <person name="Noguchi M."/>
            <person name="Hirakata S."/>
            <person name="Ichikawa N."/>
            <person name="Ohji S."/>
            <person name="Yamazoe A."/>
            <person name="Fujita N."/>
        </authorList>
    </citation>
    <scope>NUCLEOTIDE SEQUENCE [LARGE SCALE GENOMIC DNA]</scope>
    <source>
        <strain evidence="10 11">NBRC 102218</strain>
    </source>
</reference>
<dbReference type="NCBIfam" id="TIGR02072">
    <property type="entry name" value="BioC"/>
    <property type="match status" value="1"/>
</dbReference>
<evidence type="ECO:0000256" key="7">
    <source>
        <dbReference type="ARBA" id="ARBA00022756"/>
    </source>
</evidence>
<dbReference type="CDD" id="cd02440">
    <property type="entry name" value="AdoMet_MTases"/>
    <property type="match status" value="1"/>
</dbReference>
<keyword evidence="11" id="KW-1185">Reference proteome</keyword>
<comment type="pathway">
    <text evidence="2 8">Cofactor biosynthesis; biotin biosynthesis.</text>
</comment>
<dbReference type="InterPro" id="IPR011814">
    <property type="entry name" value="BioC"/>
</dbReference>
<evidence type="ECO:0000256" key="2">
    <source>
        <dbReference type="ARBA" id="ARBA00004746"/>
    </source>
</evidence>
<dbReference type="GO" id="GO:0008757">
    <property type="term" value="F:S-adenosylmethionine-dependent methyltransferase activity"/>
    <property type="evidence" value="ECO:0007669"/>
    <property type="project" value="InterPro"/>
</dbReference>
<dbReference type="AlphaFoldDB" id="U3CLB4"/>
<dbReference type="PANTHER" id="PTHR13090:SF1">
    <property type="entry name" value="ARGININE-HYDROXYLASE NDUFAF5, MITOCHONDRIAL"/>
    <property type="match status" value="1"/>
</dbReference>
<keyword evidence="7 8" id="KW-0093">Biotin biosynthesis</keyword>
<comment type="similarity">
    <text evidence="8">Belongs to the methyltransferase superfamily.</text>
</comment>
<dbReference type="Gene3D" id="3.40.50.150">
    <property type="entry name" value="Vaccinia Virus protein VP39"/>
    <property type="match status" value="1"/>
</dbReference>
<dbReference type="PANTHER" id="PTHR13090">
    <property type="entry name" value="ARGININE-HYDROXYLASE NDUFAF5, MITOCHONDRIAL"/>
    <property type="match status" value="1"/>
</dbReference>
<evidence type="ECO:0000259" key="9">
    <source>
        <dbReference type="Pfam" id="PF08241"/>
    </source>
</evidence>
<evidence type="ECO:0000256" key="6">
    <source>
        <dbReference type="ARBA" id="ARBA00022691"/>
    </source>
</evidence>
<dbReference type="GO" id="GO:0009102">
    <property type="term" value="P:biotin biosynthetic process"/>
    <property type="evidence" value="ECO:0007669"/>
    <property type="project" value="UniProtKB-UniRule"/>
</dbReference>
<evidence type="ECO:0000256" key="4">
    <source>
        <dbReference type="ARBA" id="ARBA00022603"/>
    </source>
</evidence>
<sequence length="265" mass="29194">MMSEHSGLNLTADKLAIASAFGRAATHYDKHAQLQRDVVEKLLQKLPPCLIGVSILDVGCGTGYLTQKLIERGATVTALDLSEKMLEQARRRCQDSASYCVGDAESLPFADADFDYVVSSLALQWCNDLSVPATELLRVCKSGGEVLFSTLADGSLFELKEAWKCVDHYPHVKEFISDKAINIALAQANGNCYQVDSITMTYWYDSAFSLMKDLKGIGATQLDGRSQGLTKRSTLMQVEQAYQSLFQDDLKLPATYRVCLGLIKK</sequence>
<comment type="catalytic activity">
    <reaction evidence="1 8">
        <text>malonyl-[ACP] + S-adenosyl-L-methionine = malonyl-[ACP] methyl ester + S-adenosyl-L-homocysteine</text>
        <dbReference type="Rhea" id="RHEA:17105"/>
        <dbReference type="Rhea" id="RHEA-COMP:9623"/>
        <dbReference type="Rhea" id="RHEA-COMP:9954"/>
        <dbReference type="ChEBI" id="CHEBI:57856"/>
        <dbReference type="ChEBI" id="CHEBI:59789"/>
        <dbReference type="ChEBI" id="CHEBI:78449"/>
        <dbReference type="ChEBI" id="CHEBI:78845"/>
        <dbReference type="EC" id="2.1.1.197"/>
    </reaction>
</comment>
<accession>U3CLB4</accession>
<dbReference type="GO" id="GO:0032259">
    <property type="term" value="P:methylation"/>
    <property type="evidence" value="ECO:0007669"/>
    <property type="project" value="UniProtKB-KW"/>
</dbReference>
<dbReference type="InterPro" id="IPR029063">
    <property type="entry name" value="SAM-dependent_MTases_sf"/>
</dbReference>
<keyword evidence="4 8" id="KW-0489">Methyltransferase</keyword>
<dbReference type="STRING" id="1219080.VEZ01S_08_00190"/>
<dbReference type="SUPFAM" id="SSF53335">
    <property type="entry name" value="S-adenosyl-L-methionine-dependent methyltransferases"/>
    <property type="match status" value="1"/>
</dbReference>
<protein>
    <recommendedName>
        <fullName evidence="3 8">Malonyl-[acyl-carrier protein] O-methyltransferase</fullName>
        <shortName evidence="8">Malonyl-ACP O-methyltransferase</shortName>
        <ecNumber evidence="3 8">2.1.1.197</ecNumber>
    </recommendedName>
    <alternativeName>
        <fullName evidence="8">Biotin synthesis protein BioC</fullName>
    </alternativeName>
</protein>
<dbReference type="HAMAP" id="MF_00835">
    <property type="entry name" value="BioC"/>
    <property type="match status" value="1"/>
</dbReference>
<evidence type="ECO:0000313" key="10">
    <source>
        <dbReference type="EMBL" id="GAD78983.1"/>
    </source>
</evidence>